<dbReference type="Proteomes" id="UP000479190">
    <property type="component" value="Unassembled WGS sequence"/>
</dbReference>
<feature type="compositionally biased region" description="Basic and acidic residues" evidence="1">
    <location>
        <begin position="1"/>
        <end position="15"/>
    </location>
</feature>
<dbReference type="EMBL" id="CADCXV010001169">
    <property type="protein sequence ID" value="CAB0042217.1"/>
    <property type="molecule type" value="Genomic_DNA"/>
</dbReference>
<sequence>MVFPRDDDIRREHQNPGDNVGLEVAQQQQADLMRQQQADAAGQQQADAARQQQADAAQQQQADAARQQQADAAQQQQAVAAAAAPRYVQRVAMKLPAFWLDKPAIWFAQAEAQFALADITVELTKYYHVISQLDVRAASEVEDIISSPPGEFPYTNLRQRLIERLSTSEEHRVRQLLHDEELGDRKPSQFLRHLKSLAAPAVVQPNLLRHLWLRRLPTHVQTVLTARPELSLEQLSDLADKIVEISPVPSIRAVAENAEQVPAPNDSLATLIRELTFEVSALRTRRRERSPDQRSRSRSASSRRSSRDLCWYHYRFARQIVSRRAAASLVCDGRGRERCFRGSCLEYRGPRAETVIDFANDRVTRERQAAESAGADVGREIQQRPAPTQPDENNNVDEDYDNYFLVDHRRRRRRKLQPQLPSNAERDPARQSLKLRPPHRRVHHRPDAIIIKANDAFTYAEILKKLKGEPVLQQTVVSSVNNIRHSAASAIVLQLKKGVDNAPAFGEELGKVLGTAATVSALLHTSMIEMKDLPTSGDNKCVTKEEVTMALDALLGVPVHKRDPVKSLQRAYAGTQMTVVALLDDLSATVLKLGHVRIG</sequence>
<feature type="region of interest" description="Disordered" evidence="1">
    <location>
        <begin position="1"/>
        <end position="69"/>
    </location>
</feature>
<gene>
    <name evidence="3" type="ORF">TBRA_LOCUS13849</name>
</gene>
<name>A0A6H5J408_9HYME</name>
<dbReference type="PANTHER" id="PTHR33327">
    <property type="entry name" value="ENDONUCLEASE"/>
    <property type="match status" value="1"/>
</dbReference>
<dbReference type="PANTHER" id="PTHR33327:SF3">
    <property type="entry name" value="RNA-DIRECTED DNA POLYMERASE"/>
    <property type="match status" value="1"/>
</dbReference>
<feature type="domain" description="DUF7041" evidence="2">
    <location>
        <begin position="95"/>
        <end position="177"/>
    </location>
</feature>
<reference evidence="3 4" key="1">
    <citation type="submission" date="2020-02" db="EMBL/GenBank/DDBJ databases">
        <authorList>
            <person name="Ferguson B K."/>
        </authorList>
    </citation>
    <scope>NUCLEOTIDE SEQUENCE [LARGE SCALE GENOMIC DNA]</scope>
</reference>
<evidence type="ECO:0000256" key="1">
    <source>
        <dbReference type="SAM" id="MobiDB-lite"/>
    </source>
</evidence>
<dbReference type="AlphaFoldDB" id="A0A6H5J408"/>
<evidence type="ECO:0000313" key="3">
    <source>
        <dbReference type="EMBL" id="CAB0042217.1"/>
    </source>
</evidence>
<protein>
    <recommendedName>
        <fullName evidence="2">DUF7041 domain-containing protein</fullName>
    </recommendedName>
</protein>
<proteinExistence type="predicted"/>
<accession>A0A6H5J408</accession>
<organism evidence="3 4">
    <name type="scientific">Trichogramma brassicae</name>
    <dbReference type="NCBI Taxonomy" id="86971"/>
    <lineage>
        <taxon>Eukaryota</taxon>
        <taxon>Metazoa</taxon>
        <taxon>Ecdysozoa</taxon>
        <taxon>Arthropoda</taxon>
        <taxon>Hexapoda</taxon>
        <taxon>Insecta</taxon>
        <taxon>Pterygota</taxon>
        <taxon>Neoptera</taxon>
        <taxon>Endopterygota</taxon>
        <taxon>Hymenoptera</taxon>
        <taxon>Apocrita</taxon>
        <taxon>Proctotrupomorpha</taxon>
        <taxon>Chalcidoidea</taxon>
        <taxon>Trichogrammatidae</taxon>
        <taxon>Trichogramma</taxon>
    </lineage>
</organism>
<keyword evidence="4" id="KW-1185">Reference proteome</keyword>
<dbReference type="InterPro" id="IPR055469">
    <property type="entry name" value="DUF7041"/>
</dbReference>
<evidence type="ECO:0000313" key="4">
    <source>
        <dbReference type="Proteomes" id="UP000479190"/>
    </source>
</evidence>
<evidence type="ECO:0000259" key="2">
    <source>
        <dbReference type="Pfam" id="PF23055"/>
    </source>
</evidence>
<dbReference type="OrthoDB" id="7699407at2759"/>
<feature type="compositionally biased region" description="Low complexity" evidence="1">
    <location>
        <begin position="25"/>
        <end position="69"/>
    </location>
</feature>
<dbReference type="Pfam" id="PF23055">
    <property type="entry name" value="DUF7041"/>
    <property type="match status" value="1"/>
</dbReference>
<feature type="region of interest" description="Disordered" evidence="1">
    <location>
        <begin position="366"/>
        <end position="441"/>
    </location>
</feature>